<dbReference type="Proteomes" id="UP000655759">
    <property type="component" value="Unassembled WGS sequence"/>
</dbReference>
<name>V6ARJ4_9ARCH</name>
<reference evidence="2" key="3">
    <citation type="submission" date="2021-02" db="EMBL/GenBank/DDBJ databases">
        <authorList>
            <person name="Han P."/>
        </authorList>
    </citation>
    <scope>NUCLEOTIDE SEQUENCE</scope>
    <source>
        <strain evidence="2">Candidatus Nitrosotenuis uzonensis 5A</strain>
    </source>
</reference>
<dbReference type="EMBL" id="CAJNAQ010000005">
    <property type="protein sequence ID" value="CAE6492876.1"/>
    <property type="molecule type" value="Genomic_DNA"/>
</dbReference>
<dbReference type="Proteomes" id="UP000018159">
    <property type="component" value="Unassembled WGS sequence"/>
</dbReference>
<organism evidence="3 4">
    <name type="scientific">Candidatus Nitrosotenuis uzonensis</name>
    <dbReference type="NCBI Taxonomy" id="1407055"/>
    <lineage>
        <taxon>Archaea</taxon>
        <taxon>Nitrososphaerota</taxon>
        <taxon>Candidatus Nitrosotenuis</taxon>
    </lineage>
</organism>
<feature type="transmembrane region" description="Helical" evidence="1">
    <location>
        <begin position="44"/>
        <end position="63"/>
    </location>
</feature>
<dbReference type="EMBL" id="CBTY010000006">
    <property type="protein sequence ID" value="CDI05053.1"/>
    <property type="molecule type" value="Genomic_DNA"/>
</dbReference>
<reference evidence="3" key="1">
    <citation type="journal article" date="2013" name="PLoS ONE">
        <title>Enrichment and Genome Sequence of the Group I.1a Ammonia-Oxidizing Archaeon ?Ca. Nitrosotenuis uzonensis? Representing a Clade Globally.</title>
        <authorList>
            <person name="Lebedeva E.V."/>
            <person name="Hatzenpichler R."/>
            <person name="Pelletier E."/>
            <person name="Schuster N."/>
            <person name="Hauzmayer S."/>
            <person name="Bulaev A."/>
            <person name="Grigor'eva N.V."/>
            <person name="Galushko A."/>
            <person name="Schmid M."/>
            <person name="Palatinszky M."/>
            <person name="Le Paslier D."/>
            <person name="Daims H."/>
            <person name="Wagner M."/>
        </authorList>
    </citation>
    <scope>NUCLEOTIDE SEQUENCE [LARGE SCALE GENOMIC DNA]</scope>
    <source>
        <strain evidence="3">N4</strain>
    </source>
</reference>
<dbReference type="AlphaFoldDB" id="V6ARJ4"/>
<evidence type="ECO:0000313" key="4">
    <source>
        <dbReference type="Proteomes" id="UP000018159"/>
    </source>
</evidence>
<proteinExistence type="predicted"/>
<gene>
    <name evidence="3" type="ORF">NITUZ_140128</name>
    <name evidence="2" type="ORF">NUZ5A_50089</name>
</gene>
<keyword evidence="1" id="KW-0472">Membrane</keyword>
<comment type="caution">
    <text evidence="3">The sequence shown here is derived from an EMBL/GenBank/DDBJ whole genome shotgun (WGS) entry which is preliminary data.</text>
</comment>
<evidence type="ECO:0000256" key="1">
    <source>
        <dbReference type="SAM" id="Phobius"/>
    </source>
</evidence>
<protein>
    <submittedName>
        <fullName evidence="3">Uncharacterized protein</fullName>
    </submittedName>
</protein>
<keyword evidence="4" id="KW-1185">Reference proteome</keyword>
<accession>V6ARJ4</accession>
<evidence type="ECO:0000313" key="2">
    <source>
        <dbReference type="EMBL" id="CAE6492876.1"/>
    </source>
</evidence>
<sequence length="64" mass="6988">MQLYHRAAVSHASSPAIISLSDFMGQKINFNIFRKTAGTPRYKVGFYGFIAVASAAIVLLTILL</sequence>
<reference evidence="3" key="2">
    <citation type="submission" date="2013-10" db="EMBL/GenBank/DDBJ databases">
        <authorList>
            <person name="Regsiter A."/>
        </authorList>
    </citation>
    <scope>NUCLEOTIDE SEQUENCE</scope>
    <source>
        <strain evidence="3">N4</strain>
    </source>
</reference>
<keyword evidence="1" id="KW-1133">Transmembrane helix</keyword>
<keyword evidence="1" id="KW-0812">Transmembrane</keyword>
<evidence type="ECO:0000313" key="3">
    <source>
        <dbReference type="EMBL" id="CDI05053.1"/>
    </source>
</evidence>